<dbReference type="AlphaFoldDB" id="A0A367FBF6"/>
<gene>
    <name evidence="1" type="ORF">DQ384_26140</name>
</gene>
<organism evidence="1 2">
    <name type="scientific">Sphaerisporangium album</name>
    <dbReference type="NCBI Taxonomy" id="509200"/>
    <lineage>
        <taxon>Bacteria</taxon>
        <taxon>Bacillati</taxon>
        <taxon>Actinomycetota</taxon>
        <taxon>Actinomycetes</taxon>
        <taxon>Streptosporangiales</taxon>
        <taxon>Streptosporangiaceae</taxon>
        <taxon>Sphaerisporangium</taxon>
    </lineage>
</organism>
<dbReference type="EMBL" id="QOIL01000016">
    <property type="protein sequence ID" value="RCG27202.1"/>
    <property type="molecule type" value="Genomic_DNA"/>
</dbReference>
<evidence type="ECO:0008006" key="3">
    <source>
        <dbReference type="Google" id="ProtNLM"/>
    </source>
</evidence>
<evidence type="ECO:0000313" key="1">
    <source>
        <dbReference type="EMBL" id="RCG27202.1"/>
    </source>
</evidence>
<evidence type="ECO:0000313" key="2">
    <source>
        <dbReference type="Proteomes" id="UP000253094"/>
    </source>
</evidence>
<dbReference type="RefSeq" id="WP_114031541.1">
    <property type="nucleotide sequence ID" value="NZ_QOIL01000016.1"/>
</dbReference>
<reference evidence="1 2" key="1">
    <citation type="submission" date="2018-06" db="EMBL/GenBank/DDBJ databases">
        <title>Sphaerisporangium craniellae sp. nov., isolated from a marine sponge in the South China Sea.</title>
        <authorList>
            <person name="Li L."/>
        </authorList>
    </citation>
    <scope>NUCLEOTIDE SEQUENCE [LARGE SCALE GENOMIC DNA]</scope>
    <source>
        <strain evidence="1 2">CCTCC AA 208026</strain>
    </source>
</reference>
<comment type="caution">
    <text evidence="1">The sequence shown here is derived from an EMBL/GenBank/DDBJ whole genome shotgun (WGS) entry which is preliminary data.</text>
</comment>
<dbReference type="Proteomes" id="UP000253094">
    <property type="component" value="Unassembled WGS sequence"/>
</dbReference>
<protein>
    <recommendedName>
        <fullName evidence="3">MerR family transcriptional regulator</fullName>
    </recommendedName>
</protein>
<keyword evidence="2" id="KW-1185">Reference proteome</keyword>
<dbReference type="OrthoDB" id="3482735at2"/>
<sequence length="85" mass="9289">MTPSYRQIDHWIRRGWLRPIDNGGTGHPREWPVIESRVRDLMGRLVDAGFTPAAAADAARMHVTLGGSVLLADGLVLLIDGQGET</sequence>
<accession>A0A367FBF6</accession>
<proteinExistence type="predicted"/>
<name>A0A367FBF6_9ACTN</name>